<dbReference type="EMBL" id="NKXS01006816">
    <property type="protein sequence ID" value="PIN00670.1"/>
    <property type="molecule type" value="Genomic_DNA"/>
</dbReference>
<evidence type="ECO:0000313" key="1">
    <source>
        <dbReference type="EMBL" id="PIN00670.1"/>
    </source>
</evidence>
<comment type="caution">
    <text evidence="1">The sequence shown here is derived from an EMBL/GenBank/DDBJ whole genome shotgun (WGS) entry which is preliminary data.</text>
</comment>
<reference evidence="2" key="1">
    <citation type="journal article" date="2018" name="Gigascience">
        <title>Genome assembly of the Pink Ipe (Handroanthus impetiginosus, Bignoniaceae), a highly valued, ecologically keystone Neotropical timber forest tree.</title>
        <authorList>
            <person name="Silva-Junior O.B."/>
            <person name="Grattapaglia D."/>
            <person name="Novaes E."/>
            <person name="Collevatti R.G."/>
        </authorList>
    </citation>
    <scope>NUCLEOTIDE SEQUENCE [LARGE SCALE GENOMIC DNA]</scope>
    <source>
        <strain evidence="2">cv. UFG-1</strain>
    </source>
</reference>
<sequence length="90" mass="11158">MNLRPQKQSPQELQTIFSFQKYSYYWHRFSYAFSMVYSYVHKFYRNLPSLSDTKIKAFILNHTFYRDGNNTYETKERFLQEKQVGFFYFA</sequence>
<proteinExistence type="predicted"/>
<name>A0A2G9G6W0_9LAMI</name>
<dbReference type="Proteomes" id="UP000231279">
    <property type="component" value="Unassembled WGS sequence"/>
</dbReference>
<gene>
    <name evidence="1" type="ORF">CDL12_26827</name>
</gene>
<accession>A0A2G9G6W0</accession>
<evidence type="ECO:0000313" key="2">
    <source>
        <dbReference type="Proteomes" id="UP000231279"/>
    </source>
</evidence>
<organism evidence="1 2">
    <name type="scientific">Handroanthus impetiginosus</name>
    <dbReference type="NCBI Taxonomy" id="429701"/>
    <lineage>
        <taxon>Eukaryota</taxon>
        <taxon>Viridiplantae</taxon>
        <taxon>Streptophyta</taxon>
        <taxon>Embryophyta</taxon>
        <taxon>Tracheophyta</taxon>
        <taxon>Spermatophyta</taxon>
        <taxon>Magnoliopsida</taxon>
        <taxon>eudicotyledons</taxon>
        <taxon>Gunneridae</taxon>
        <taxon>Pentapetalae</taxon>
        <taxon>asterids</taxon>
        <taxon>lamiids</taxon>
        <taxon>Lamiales</taxon>
        <taxon>Bignoniaceae</taxon>
        <taxon>Crescentiina</taxon>
        <taxon>Tabebuia alliance</taxon>
        <taxon>Handroanthus</taxon>
    </lineage>
</organism>
<dbReference type="AlphaFoldDB" id="A0A2G9G6W0"/>
<keyword evidence="2" id="KW-1185">Reference proteome</keyword>
<protein>
    <submittedName>
        <fullName evidence="1">Uncharacterized protein</fullName>
    </submittedName>
</protein>